<dbReference type="Proteomes" id="UP000182114">
    <property type="component" value="Unassembled WGS sequence"/>
</dbReference>
<gene>
    <name evidence="9" type="primary">thiE</name>
    <name evidence="13" type="ORF">SAMN04487992_107219</name>
</gene>
<comment type="cofactor">
    <cofactor evidence="9">
        <name>Mg(2+)</name>
        <dbReference type="ChEBI" id="CHEBI:18420"/>
    </cofactor>
    <text evidence="9">Binds 1 Mg(2+) ion per subunit.</text>
</comment>
<evidence type="ECO:0000256" key="4">
    <source>
        <dbReference type="ARBA" id="ARBA00022842"/>
    </source>
</evidence>
<evidence type="ECO:0000256" key="9">
    <source>
        <dbReference type="HAMAP-Rule" id="MF_00097"/>
    </source>
</evidence>
<comment type="pathway">
    <text evidence="1 9 11">Cofactor biosynthesis; thiamine diphosphate biosynthesis; thiamine phosphate from 4-amino-2-methyl-5-diphosphomethylpyrimidine and 4-methyl-5-(2-phosphoethyl)-thiazole: step 1/1.</text>
</comment>
<dbReference type="GO" id="GO:0009229">
    <property type="term" value="P:thiamine diphosphate biosynthetic process"/>
    <property type="evidence" value="ECO:0007669"/>
    <property type="project" value="UniProtKB-UniRule"/>
</dbReference>
<dbReference type="EMBL" id="FNBD01000007">
    <property type="protein sequence ID" value="SDF11503.1"/>
    <property type="molecule type" value="Genomic_DNA"/>
</dbReference>
<reference evidence="14" key="1">
    <citation type="submission" date="2016-10" db="EMBL/GenBank/DDBJ databases">
        <authorList>
            <person name="Varghese N."/>
            <person name="Submissions S."/>
        </authorList>
    </citation>
    <scope>NUCLEOTIDE SEQUENCE [LARGE SCALE GENOMIC DNA]</scope>
    <source>
        <strain evidence="14">DSM 24729</strain>
    </source>
</reference>
<dbReference type="GO" id="GO:0005737">
    <property type="term" value="C:cytoplasm"/>
    <property type="evidence" value="ECO:0007669"/>
    <property type="project" value="TreeGrafter"/>
</dbReference>
<dbReference type="GO" id="GO:0004789">
    <property type="term" value="F:thiamine-phosphate diphosphorylase activity"/>
    <property type="evidence" value="ECO:0007669"/>
    <property type="project" value="UniProtKB-UniRule"/>
</dbReference>
<evidence type="ECO:0000313" key="13">
    <source>
        <dbReference type="EMBL" id="SDF11503.1"/>
    </source>
</evidence>
<feature type="binding site" evidence="9">
    <location>
        <position position="105"/>
    </location>
    <ligand>
        <name>4-amino-2-methyl-5-(diphosphooxymethyl)pyrimidine</name>
        <dbReference type="ChEBI" id="CHEBI:57841"/>
    </ligand>
</feature>
<accession>A0A1G7IFU1</accession>
<comment type="catalytic activity">
    <reaction evidence="7 9 10">
        <text>2-(2-carboxy-4-methylthiazol-5-yl)ethyl phosphate + 4-amino-2-methyl-5-(diphosphooxymethyl)pyrimidine + 2 H(+) = thiamine phosphate + CO2 + diphosphate</text>
        <dbReference type="Rhea" id="RHEA:47848"/>
        <dbReference type="ChEBI" id="CHEBI:15378"/>
        <dbReference type="ChEBI" id="CHEBI:16526"/>
        <dbReference type="ChEBI" id="CHEBI:33019"/>
        <dbReference type="ChEBI" id="CHEBI:37575"/>
        <dbReference type="ChEBI" id="CHEBI:57841"/>
        <dbReference type="ChEBI" id="CHEBI:62890"/>
        <dbReference type="EC" id="2.5.1.3"/>
    </reaction>
</comment>
<evidence type="ECO:0000256" key="6">
    <source>
        <dbReference type="ARBA" id="ARBA00047334"/>
    </source>
</evidence>
<organism evidence="13 14">
    <name type="scientific">Cellulophaga baltica</name>
    <dbReference type="NCBI Taxonomy" id="76594"/>
    <lineage>
        <taxon>Bacteria</taxon>
        <taxon>Pseudomonadati</taxon>
        <taxon>Bacteroidota</taxon>
        <taxon>Flavobacteriia</taxon>
        <taxon>Flavobacteriales</taxon>
        <taxon>Flavobacteriaceae</taxon>
        <taxon>Cellulophaga</taxon>
    </lineage>
</organism>
<keyword evidence="5 9" id="KW-0784">Thiamine biosynthesis</keyword>
<dbReference type="EC" id="2.5.1.3" evidence="9"/>
<feature type="binding site" evidence="9">
    <location>
        <begin position="131"/>
        <end position="133"/>
    </location>
    <ligand>
        <name>2-[(2R,5Z)-2-carboxy-4-methylthiazol-5(2H)-ylidene]ethyl phosphate</name>
        <dbReference type="ChEBI" id="CHEBI:62899"/>
    </ligand>
</feature>
<proteinExistence type="inferred from homology"/>
<dbReference type="PANTHER" id="PTHR20857:SF15">
    <property type="entry name" value="THIAMINE-PHOSPHATE SYNTHASE"/>
    <property type="match status" value="1"/>
</dbReference>
<dbReference type="AlphaFoldDB" id="A0A1G7IFU1"/>
<dbReference type="RefSeq" id="WP_074538711.1">
    <property type="nucleotide sequence ID" value="NZ_FNBD01000007.1"/>
</dbReference>
<evidence type="ECO:0000256" key="7">
    <source>
        <dbReference type="ARBA" id="ARBA00047851"/>
    </source>
</evidence>
<evidence type="ECO:0000313" key="14">
    <source>
        <dbReference type="Proteomes" id="UP000182114"/>
    </source>
</evidence>
<dbReference type="PANTHER" id="PTHR20857">
    <property type="entry name" value="THIAMINE-PHOSPHATE PYROPHOSPHORYLASE"/>
    <property type="match status" value="1"/>
</dbReference>
<dbReference type="eggNOG" id="COG0352">
    <property type="taxonomic scope" value="Bacteria"/>
</dbReference>
<comment type="caution">
    <text evidence="9">Lacks conserved residue(s) required for the propagation of feature annotation.</text>
</comment>
<feature type="binding site" evidence="9">
    <location>
        <position position="86"/>
    </location>
    <ligand>
        <name>Mg(2+)</name>
        <dbReference type="ChEBI" id="CHEBI:18420"/>
    </ligand>
</feature>
<keyword evidence="2 9" id="KW-0808">Transferase</keyword>
<dbReference type="InterPro" id="IPR034291">
    <property type="entry name" value="TMP_synthase"/>
</dbReference>
<protein>
    <recommendedName>
        <fullName evidence="9">Thiamine-phosphate synthase</fullName>
        <shortName evidence="9">TP synthase</shortName>
        <shortName evidence="9">TPS</shortName>
        <ecNumber evidence="9">2.5.1.3</ecNumber>
    </recommendedName>
    <alternativeName>
        <fullName evidence="9">Thiamine-phosphate pyrophosphorylase</fullName>
        <shortName evidence="9">TMP pyrophosphorylase</shortName>
        <shortName evidence="9">TMP-PPase</shortName>
    </alternativeName>
</protein>
<dbReference type="GO" id="GO:0000287">
    <property type="term" value="F:magnesium ion binding"/>
    <property type="evidence" value="ECO:0007669"/>
    <property type="project" value="UniProtKB-UniRule"/>
</dbReference>
<evidence type="ECO:0000259" key="12">
    <source>
        <dbReference type="Pfam" id="PF02581"/>
    </source>
</evidence>
<dbReference type="Pfam" id="PF02581">
    <property type="entry name" value="TMP-TENI"/>
    <property type="match status" value="1"/>
</dbReference>
<sequence length="217" mass="24148">MQLPNLHYISQGETPQEHLNNIKSACTAGAALVQLRLKNLSPKKVLKFATEAREITDHYQTRLIINDHYRIAKEVKADGVHLGRTDTCPSIARKYLESWQIIGGTANTIGDCNLLLIKKVDYIGLGPYHFTKTKERLSPILGIEGYAAIMKELQTTIPVIAVGGIAINDVPKILETGIYGVAVASEITKNFNNINLFKKALEKTSIEEQVWRPNLNQ</sequence>
<evidence type="ECO:0000256" key="8">
    <source>
        <dbReference type="ARBA" id="ARBA00047883"/>
    </source>
</evidence>
<feature type="domain" description="Thiamine phosphate synthase/TenI" evidence="12">
    <location>
        <begin position="14"/>
        <end position="187"/>
    </location>
</feature>
<feature type="binding site" evidence="9">
    <location>
        <begin position="34"/>
        <end position="38"/>
    </location>
    <ligand>
        <name>4-amino-2-methyl-5-(diphosphooxymethyl)pyrimidine</name>
        <dbReference type="ChEBI" id="CHEBI:57841"/>
    </ligand>
</feature>
<dbReference type="CDD" id="cd00564">
    <property type="entry name" value="TMP_TenI"/>
    <property type="match status" value="1"/>
</dbReference>
<dbReference type="GO" id="GO:0009228">
    <property type="term" value="P:thiamine biosynthetic process"/>
    <property type="evidence" value="ECO:0007669"/>
    <property type="project" value="UniProtKB-KW"/>
</dbReference>
<dbReference type="InterPro" id="IPR022998">
    <property type="entry name" value="ThiamineP_synth_TenI"/>
</dbReference>
<comment type="function">
    <text evidence="9">Condenses 4-methyl-5-(beta-hydroxyethyl)thiazole monophosphate (THZ-P) and 2-methyl-4-amino-5-hydroxymethyl pyrimidine pyrophosphate (HMP-PP) to form thiamine monophosphate (TMP).</text>
</comment>
<evidence type="ECO:0000256" key="3">
    <source>
        <dbReference type="ARBA" id="ARBA00022723"/>
    </source>
</evidence>
<evidence type="ECO:0000256" key="11">
    <source>
        <dbReference type="RuleBase" id="RU004253"/>
    </source>
</evidence>
<dbReference type="UniPathway" id="UPA00060">
    <property type="reaction ID" value="UER00141"/>
</dbReference>
<evidence type="ECO:0000256" key="10">
    <source>
        <dbReference type="RuleBase" id="RU003826"/>
    </source>
</evidence>
<keyword evidence="3 9" id="KW-0479">Metal-binding</keyword>
<name>A0A1G7IFU1_9FLAO</name>
<keyword evidence="14" id="KW-1185">Reference proteome</keyword>
<dbReference type="HAMAP" id="MF_00097">
    <property type="entry name" value="TMP_synthase"/>
    <property type="match status" value="1"/>
</dbReference>
<feature type="binding site" evidence="9">
    <location>
        <position position="67"/>
    </location>
    <ligand>
        <name>Mg(2+)</name>
        <dbReference type="ChEBI" id="CHEBI:18420"/>
    </ligand>
</feature>
<feature type="binding site" evidence="9">
    <location>
        <position position="164"/>
    </location>
    <ligand>
        <name>2-[(2R,5Z)-2-carboxy-4-methylthiazol-5(2H)-ylidene]ethyl phosphate</name>
        <dbReference type="ChEBI" id="CHEBI:62899"/>
    </ligand>
</feature>
<feature type="binding site" evidence="9">
    <location>
        <position position="134"/>
    </location>
    <ligand>
        <name>4-amino-2-methyl-5-(diphosphooxymethyl)pyrimidine</name>
        <dbReference type="ChEBI" id="CHEBI:57841"/>
    </ligand>
</feature>
<comment type="catalytic activity">
    <reaction evidence="6 9 10">
        <text>4-methyl-5-(2-phosphooxyethyl)-thiazole + 4-amino-2-methyl-5-(diphosphooxymethyl)pyrimidine + H(+) = thiamine phosphate + diphosphate</text>
        <dbReference type="Rhea" id="RHEA:22328"/>
        <dbReference type="ChEBI" id="CHEBI:15378"/>
        <dbReference type="ChEBI" id="CHEBI:33019"/>
        <dbReference type="ChEBI" id="CHEBI:37575"/>
        <dbReference type="ChEBI" id="CHEBI:57841"/>
        <dbReference type="ChEBI" id="CHEBI:58296"/>
        <dbReference type="EC" id="2.5.1.3"/>
    </reaction>
</comment>
<dbReference type="InterPro" id="IPR036206">
    <property type="entry name" value="ThiamineP_synth_sf"/>
</dbReference>
<feature type="binding site" evidence="9">
    <location>
        <position position="66"/>
    </location>
    <ligand>
        <name>4-amino-2-methyl-5-(diphosphooxymethyl)pyrimidine</name>
        <dbReference type="ChEBI" id="CHEBI:57841"/>
    </ligand>
</feature>
<dbReference type="InterPro" id="IPR013785">
    <property type="entry name" value="Aldolase_TIM"/>
</dbReference>
<evidence type="ECO:0000256" key="2">
    <source>
        <dbReference type="ARBA" id="ARBA00022679"/>
    </source>
</evidence>
<evidence type="ECO:0000256" key="1">
    <source>
        <dbReference type="ARBA" id="ARBA00005165"/>
    </source>
</evidence>
<dbReference type="SUPFAM" id="SSF51391">
    <property type="entry name" value="Thiamin phosphate synthase"/>
    <property type="match status" value="1"/>
</dbReference>
<comment type="catalytic activity">
    <reaction evidence="8 9 10">
        <text>2-[(2R,5Z)-2-carboxy-4-methylthiazol-5(2H)-ylidene]ethyl phosphate + 4-amino-2-methyl-5-(diphosphooxymethyl)pyrimidine + 2 H(+) = thiamine phosphate + CO2 + diphosphate</text>
        <dbReference type="Rhea" id="RHEA:47844"/>
        <dbReference type="ChEBI" id="CHEBI:15378"/>
        <dbReference type="ChEBI" id="CHEBI:16526"/>
        <dbReference type="ChEBI" id="CHEBI:33019"/>
        <dbReference type="ChEBI" id="CHEBI:37575"/>
        <dbReference type="ChEBI" id="CHEBI:57841"/>
        <dbReference type="ChEBI" id="CHEBI:62899"/>
        <dbReference type="EC" id="2.5.1.3"/>
    </reaction>
</comment>
<comment type="similarity">
    <text evidence="9 10">Belongs to the thiamine-phosphate synthase family.</text>
</comment>
<dbReference type="Gene3D" id="3.20.20.70">
    <property type="entry name" value="Aldolase class I"/>
    <property type="match status" value="1"/>
</dbReference>
<evidence type="ECO:0000256" key="5">
    <source>
        <dbReference type="ARBA" id="ARBA00022977"/>
    </source>
</evidence>
<dbReference type="NCBIfam" id="TIGR00693">
    <property type="entry name" value="thiE"/>
    <property type="match status" value="1"/>
</dbReference>
<keyword evidence="4 9" id="KW-0460">Magnesium</keyword>